<gene>
    <name evidence="1" type="ORF">BGZ80_011673</name>
</gene>
<reference evidence="1" key="1">
    <citation type="journal article" date="2020" name="Fungal Divers.">
        <title>Resolving the Mortierellaceae phylogeny through synthesis of multi-gene phylogenetics and phylogenomics.</title>
        <authorList>
            <person name="Vandepol N."/>
            <person name="Liber J."/>
            <person name="Desiro A."/>
            <person name="Na H."/>
            <person name="Kennedy M."/>
            <person name="Barry K."/>
            <person name="Grigoriev I.V."/>
            <person name="Miller A.N."/>
            <person name="O'Donnell K."/>
            <person name="Stajich J.E."/>
            <person name="Bonito G."/>
        </authorList>
    </citation>
    <scope>NUCLEOTIDE SEQUENCE</scope>
    <source>
        <strain evidence="1">NRRL 2769</strain>
    </source>
</reference>
<dbReference type="OrthoDB" id="3068380at2759"/>
<proteinExistence type="predicted"/>
<dbReference type="EMBL" id="JAAAID010000097">
    <property type="protein sequence ID" value="KAG0022597.1"/>
    <property type="molecule type" value="Genomic_DNA"/>
</dbReference>
<comment type="caution">
    <text evidence="1">The sequence shown here is derived from an EMBL/GenBank/DDBJ whole genome shotgun (WGS) entry which is preliminary data.</text>
</comment>
<accession>A0A9P6N2C1</accession>
<feature type="non-terminal residue" evidence="1">
    <location>
        <position position="1"/>
    </location>
</feature>
<evidence type="ECO:0000313" key="2">
    <source>
        <dbReference type="Proteomes" id="UP000703661"/>
    </source>
</evidence>
<sequence>PKDLEDLGKALSGENEDMLLSRKYGFESEEDGGWISTTRGSVVEYGLKQLQLYMDTIALRKLQYRNASGVPDSRVSVDIELGKLQGYVVIVVMGSRVFVRTAEPI</sequence>
<dbReference type="AlphaFoldDB" id="A0A9P6N2C1"/>
<keyword evidence="2" id="KW-1185">Reference proteome</keyword>
<dbReference type="Proteomes" id="UP000703661">
    <property type="component" value="Unassembled WGS sequence"/>
</dbReference>
<evidence type="ECO:0000313" key="1">
    <source>
        <dbReference type="EMBL" id="KAG0022597.1"/>
    </source>
</evidence>
<name>A0A9P6N2C1_9FUNG</name>
<organism evidence="1 2">
    <name type="scientific">Entomortierella chlamydospora</name>
    <dbReference type="NCBI Taxonomy" id="101097"/>
    <lineage>
        <taxon>Eukaryota</taxon>
        <taxon>Fungi</taxon>
        <taxon>Fungi incertae sedis</taxon>
        <taxon>Mucoromycota</taxon>
        <taxon>Mortierellomycotina</taxon>
        <taxon>Mortierellomycetes</taxon>
        <taxon>Mortierellales</taxon>
        <taxon>Mortierellaceae</taxon>
        <taxon>Entomortierella</taxon>
    </lineage>
</organism>
<protein>
    <submittedName>
        <fullName evidence="1">Uncharacterized protein</fullName>
    </submittedName>
</protein>